<gene>
    <name evidence="3" type="ORF">SAMN05216289_1236</name>
</gene>
<protein>
    <submittedName>
        <fullName evidence="3">Uncharacterized protein</fullName>
    </submittedName>
</protein>
<dbReference type="EMBL" id="FOVF01000023">
    <property type="protein sequence ID" value="SFN45804.1"/>
    <property type="molecule type" value="Genomic_DNA"/>
</dbReference>
<proteinExistence type="predicted"/>
<reference evidence="3 4" key="1">
    <citation type="submission" date="2016-10" db="EMBL/GenBank/DDBJ databases">
        <authorList>
            <person name="de Groot N.N."/>
        </authorList>
    </citation>
    <scope>NUCLEOTIDE SEQUENCE [LARGE SCALE GENOMIC DNA]</scope>
    <source>
        <strain evidence="3 4">CGMCC 1.7659</strain>
    </source>
</reference>
<evidence type="ECO:0000313" key="4">
    <source>
        <dbReference type="Proteomes" id="UP000198575"/>
    </source>
</evidence>
<evidence type="ECO:0000313" key="3">
    <source>
        <dbReference type="EMBL" id="SFN45804.1"/>
    </source>
</evidence>
<evidence type="ECO:0000256" key="2">
    <source>
        <dbReference type="SAM" id="SignalP"/>
    </source>
</evidence>
<feature type="chain" id="PRO_5011436244" evidence="2">
    <location>
        <begin position="26"/>
        <end position="273"/>
    </location>
</feature>
<keyword evidence="4" id="KW-1185">Reference proteome</keyword>
<feature type="signal peptide" evidence="2">
    <location>
        <begin position="1"/>
        <end position="25"/>
    </location>
</feature>
<dbReference type="AlphaFoldDB" id="A0A1I4Z695"/>
<accession>A0A1I4Z695</accession>
<organism evidence="3 4">
    <name type="scientific">Dokdonella immobilis</name>
    <dbReference type="NCBI Taxonomy" id="578942"/>
    <lineage>
        <taxon>Bacteria</taxon>
        <taxon>Pseudomonadati</taxon>
        <taxon>Pseudomonadota</taxon>
        <taxon>Gammaproteobacteria</taxon>
        <taxon>Lysobacterales</taxon>
        <taxon>Rhodanobacteraceae</taxon>
        <taxon>Dokdonella</taxon>
    </lineage>
</organism>
<keyword evidence="2" id="KW-0732">Signal</keyword>
<sequence length="273" mass="30037">MTLREKHVKRTFSFSVALSALVVCANLGLCETPEPPPSSPKPSFWQRVKNGVAQGVEQSRTGSKRQTSLSDGLTDSRHQGPVFEPINPPTGGRFQGLFASDDHQKAQLGQLSWPRAAITFTEYGGELACWTIRAKIWSSPRANTVETFRVCDAPVMSKDDLGQAATLQESSLLYLNRRMLGVRVMSGPNTGSERTEGPNPPLEPWNIRVSRTATSHRNIGEQLSMILPRLAWVSGYATDADIYRGSRTIATGFQDSRMWFAGFDPAGNRDAQP</sequence>
<feature type="compositionally biased region" description="Polar residues" evidence="1">
    <location>
        <begin position="56"/>
        <end position="73"/>
    </location>
</feature>
<name>A0A1I4Z695_9GAMM</name>
<dbReference type="Proteomes" id="UP000198575">
    <property type="component" value="Unassembled WGS sequence"/>
</dbReference>
<feature type="region of interest" description="Disordered" evidence="1">
    <location>
        <begin position="55"/>
        <end position="88"/>
    </location>
</feature>
<evidence type="ECO:0000256" key="1">
    <source>
        <dbReference type="SAM" id="MobiDB-lite"/>
    </source>
</evidence>